<gene>
    <name evidence="1" type="ORF">S01H1_64002</name>
</gene>
<feature type="non-terminal residue" evidence="1">
    <location>
        <position position="52"/>
    </location>
</feature>
<accession>X0YTE6</accession>
<evidence type="ECO:0000313" key="1">
    <source>
        <dbReference type="EMBL" id="GAG39931.1"/>
    </source>
</evidence>
<protein>
    <submittedName>
        <fullName evidence="1">Uncharacterized protein</fullName>
    </submittedName>
</protein>
<dbReference type="AlphaFoldDB" id="X0YTE6"/>
<sequence length="52" mass="6070">MKIEQKYLIDKPPGIWEKRVFIGGNYQLGATIEDIADVVEDFEFQPIIVWES</sequence>
<dbReference type="EMBL" id="BARS01042158">
    <property type="protein sequence ID" value="GAG39931.1"/>
    <property type="molecule type" value="Genomic_DNA"/>
</dbReference>
<comment type="caution">
    <text evidence="1">The sequence shown here is derived from an EMBL/GenBank/DDBJ whole genome shotgun (WGS) entry which is preliminary data.</text>
</comment>
<name>X0YTE6_9ZZZZ</name>
<proteinExistence type="predicted"/>
<reference evidence="1" key="1">
    <citation type="journal article" date="2014" name="Front. Microbiol.">
        <title>High frequency of phylogenetically diverse reductive dehalogenase-homologous genes in deep subseafloor sedimentary metagenomes.</title>
        <authorList>
            <person name="Kawai M."/>
            <person name="Futagami T."/>
            <person name="Toyoda A."/>
            <person name="Takaki Y."/>
            <person name="Nishi S."/>
            <person name="Hori S."/>
            <person name="Arai W."/>
            <person name="Tsubouchi T."/>
            <person name="Morono Y."/>
            <person name="Uchiyama I."/>
            <person name="Ito T."/>
            <person name="Fujiyama A."/>
            <person name="Inagaki F."/>
            <person name="Takami H."/>
        </authorList>
    </citation>
    <scope>NUCLEOTIDE SEQUENCE</scope>
    <source>
        <strain evidence="1">Expedition CK06-06</strain>
    </source>
</reference>
<organism evidence="1">
    <name type="scientific">marine sediment metagenome</name>
    <dbReference type="NCBI Taxonomy" id="412755"/>
    <lineage>
        <taxon>unclassified sequences</taxon>
        <taxon>metagenomes</taxon>
        <taxon>ecological metagenomes</taxon>
    </lineage>
</organism>